<accession>A0A9W8JTT9</accession>
<evidence type="ECO:0000313" key="6">
    <source>
        <dbReference type="Proteomes" id="UP001148786"/>
    </source>
</evidence>
<dbReference type="Gene3D" id="3.40.50.1820">
    <property type="entry name" value="alpha/beta hydrolase"/>
    <property type="match status" value="1"/>
</dbReference>
<dbReference type="PRINTS" id="PR00412">
    <property type="entry name" value="EPOXHYDRLASE"/>
</dbReference>
<organism evidence="5 6">
    <name type="scientific">Agrocybe chaxingu</name>
    <dbReference type="NCBI Taxonomy" id="84603"/>
    <lineage>
        <taxon>Eukaryota</taxon>
        <taxon>Fungi</taxon>
        <taxon>Dikarya</taxon>
        <taxon>Basidiomycota</taxon>
        <taxon>Agaricomycotina</taxon>
        <taxon>Agaricomycetes</taxon>
        <taxon>Agaricomycetidae</taxon>
        <taxon>Agaricales</taxon>
        <taxon>Agaricineae</taxon>
        <taxon>Strophariaceae</taxon>
        <taxon>Agrocybe</taxon>
    </lineage>
</organism>
<dbReference type="InterPro" id="IPR010497">
    <property type="entry name" value="Epoxide_hydro_N"/>
</dbReference>
<dbReference type="SUPFAM" id="SSF53474">
    <property type="entry name" value="alpha/beta-Hydrolases"/>
    <property type="match status" value="1"/>
</dbReference>
<dbReference type="AlphaFoldDB" id="A0A9W8JTT9"/>
<evidence type="ECO:0000256" key="1">
    <source>
        <dbReference type="ARBA" id="ARBA00010088"/>
    </source>
</evidence>
<comment type="similarity">
    <text evidence="1">Belongs to the peptidase S33 family.</text>
</comment>
<dbReference type="InterPro" id="IPR000639">
    <property type="entry name" value="Epox_hydrolase-like"/>
</dbReference>
<dbReference type="Pfam" id="PF06441">
    <property type="entry name" value="EHN"/>
    <property type="match status" value="1"/>
</dbReference>
<keyword evidence="2" id="KW-0058">Aromatic hydrocarbons catabolism</keyword>
<protein>
    <recommendedName>
        <fullName evidence="4">Epoxide hydrolase N-terminal domain-containing protein</fullName>
    </recommendedName>
</protein>
<dbReference type="EMBL" id="JANKHO010002054">
    <property type="protein sequence ID" value="KAJ3495180.1"/>
    <property type="molecule type" value="Genomic_DNA"/>
</dbReference>
<dbReference type="GO" id="GO:0097176">
    <property type="term" value="P:epoxide metabolic process"/>
    <property type="evidence" value="ECO:0007669"/>
    <property type="project" value="TreeGrafter"/>
</dbReference>
<dbReference type="PANTHER" id="PTHR21661:SF35">
    <property type="entry name" value="EPOXIDE HYDROLASE"/>
    <property type="match status" value="1"/>
</dbReference>
<feature type="domain" description="Epoxide hydrolase N-terminal" evidence="4">
    <location>
        <begin position="5"/>
        <end position="114"/>
    </location>
</feature>
<keyword evidence="6" id="KW-1185">Reference proteome</keyword>
<reference evidence="5" key="1">
    <citation type="submission" date="2022-07" db="EMBL/GenBank/DDBJ databases">
        <title>Genome Sequence of Agrocybe chaxingu.</title>
        <authorList>
            <person name="Buettner E."/>
        </authorList>
    </citation>
    <scope>NUCLEOTIDE SEQUENCE</scope>
    <source>
        <strain evidence="5">MP-N11</strain>
    </source>
</reference>
<gene>
    <name evidence="5" type="ORF">NLJ89_g10669</name>
</gene>
<evidence type="ECO:0000256" key="2">
    <source>
        <dbReference type="ARBA" id="ARBA00022797"/>
    </source>
</evidence>
<evidence type="ECO:0000259" key="4">
    <source>
        <dbReference type="Pfam" id="PF06441"/>
    </source>
</evidence>
<name>A0A9W8JTT9_9AGAR</name>
<evidence type="ECO:0000313" key="5">
    <source>
        <dbReference type="EMBL" id="KAJ3495180.1"/>
    </source>
</evidence>
<sequence length="177" mass="19903">MAEFPFQIAVPDESITLLHQKLALTVFPDELEGADSDYGVRLADLQRLVARWQDGYDWRKYEAQLNAELPQFTRDIEVEGFGPLNVHYVHKRSEVEGAVPLLFVHGWPGSFYEVTKILPLLVAASPEHPSFHVVALSLPGYGFSEAPRKPGFALKQYAEVGNKLMLALGYNEYGTRL</sequence>
<proteinExistence type="inferred from homology"/>
<comment type="caution">
    <text evidence="5">The sequence shown here is derived from an EMBL/GenBank/DDBJ whole genome shotgun (WGS) entry which is preliminary data.</text>
</comment>
<keyword evidence="3" id="KW-0378">Hydrolase</keyword>
<dbReference type="OrthoDB" id="7130006at2759"/>
<dbReference type="PANTHER" id="PTHR21661">
    <property type="entry name" value="EPOXIDE HYDROLASE 1-RELATED"/>
    <property type="match status" value="1"/>
</dbReference>
<dbReference type="GO" id="GO:0004301">
    <property type="term" value="F:epoxide hydrolase activity"/>
    <property type="evidence" value="ECO:0007669"/>
    <property type="project" value="TreeGrafter"/>
</dbReference>
<dbReference type="Proteomes" id="UP001148786">
    <property type="component" value="Unassembled WGS sequence"/>
</dbReference>
<dbReference type="InterPro" id="IPR029058">
    <property type="entry name" value="AB_hydrolase_fold"/>
</dbReference>
<evidence type="ECO:0000256" key="3">
    <source>
        <dbReference type="ARBA" id="ARBA00022801"/>
    </source>
</evidence>